<gene>
    <name evidence="2 4 5" type="ORF">SRAE_0000046600</name>
</gene>
<dbReference type="EMBL" id="LN609407">
    <property type="protein sequence ID" value="CEF61340.1"/>
    <property type="molecule type" value="Genomic_DNA"/>
</dbReference>
<dbReference type="GeneID" id="36373708"/>
<dbReference type="WormBase" id="SRAE_0000046600">
    <property type="protein sequence ID" value="SRP09191"/>
    <property type="gene ID" value="WBGene00256210"/>
</dbReference>
<dbReference type="Proteomes" id="UP000035682">
    <property type="component" value="Unplaced"/>
</dbReference>
<organism evidence="2">
    <name type="scientific">Strongyloides ratti</name>
    <name type="common">Parasitic roundworm</name>
    <dbReference type="NCBI Taxonomy" id="34506"/>
    <lineage>
        <taxon>Eukaryota</taxon>
        <taxon>Metazoa</taxon>
        <taxon>Ecdysozoa</taxon>
        <taxon>Nematoda</taxon>
        <taxon>Chromadorea</taxon>
        <taxon>Rhabditida</taxon>
        <taxon>Tylenchina</taxon>
        <taxon>Panagrolaimomorpha</taxon>
        <taxon>Strongyloidoidea</taxon>
        <taxon>Strongyloididae</taxon>
        <taxon>Strongyloides</taxon>
    </lineage>
</organism>
<accession>A0A090KUZ8</accession>
<evidence type="ECO:0000313" key="3">
    <source>
        <dbReference type="Proteomes" id="UP000035682"/>
    </source>
</evidence>
<reference evidence="3" key="1">
    <citation type="submission" date="2014-09" db="EMBL/GenBank/DDBJ databases">
        <authorList>
            <person name="Martin A.A."/>
        </authorList>
    </citation>
    <scope>NUCLEOTIDE SEQUENCE</scope>
    <source>
        <strain evidence="3">ED321</strain>
    </source>
</reference>
<feature type="region of interest" description="Disordered" evidence="1">
    <location>
        <begin position="175"/>
        <end position="196"/>
    </location>
</feature>
<dbReference type="WBParaSite" id="SRAE_0000046600.1">
    <property type="protein sequence ID" value="SRAE_0000046600.1"/>
    <property type="gene ID" value="WBGene00256210"/>
</dbReference>
<keyword evidence="3" id="KW-1185">Reference proteome</keyword>
<proteinExistence type="predicted"/>
<evidence type="ECO:0000256" key="1">
    <source>
        <dbReference type="SAM" id="MobiDB-lite"/>
    </source>
</evidence>
<dbReference type="AlphaFoldDB" id="A0A090KUZ8"/>
<protein>
    <submittedName>
        <fullName evidence="4">OTU domain-containing protein</fullName>
    </submittedName>
</protein>
<evidence type="ECO:0000313" key="5">
    <source>
        <dbReference type="WormBase" id="SRAE_0000046600"/>
    </source>
</evidence>
<evidence type="ECO:0000313" key="4">
    <source>
        <dbReference type="WBParaSite" id="SRAE_0000046600.1"/>
    </source>
</evidence>
<reference evidence="4" key="3">
    <citation type="submission" date="2020-12" db="UniProtKB">
        <authorList>
            <consortium name="WormBaseParasite"/>
        </authorList>
    </citation>
    <scope>IDENTIFICATION</scope>
</reference>
<dbReference type="RefSeq" id="XP_024500549.1">
    <property type="nucleotide sequence ID" value="XM_024646359.1"/>
</dbReference>
<name>A0A090KUZ8_STRRB</name>
<dbReference type="CTD" id="36373708"/>
<sequence>MNIHKKYFVDNIWNLFKLKNVSEHFLKLEIEAYYLNFEGDFYDFESTTRREQMLDIFEQITRHKLDEDIDEKYKYYLIYLEKNNRNFKRLNRKDFENSLVTTYRNDICFEYLPIEDEKGNIMFADRKQQTKNIFTTETKKKFLEKKLTKFLNEKNKEITKIINKMNKEIMKEKKTRKRSRKYWDDDSTLENPKNPKQSNIEIVEDNIIFESSNSITNEDILNIIKKSNNDVDKILFKILEIVKYLNKQHTNKINNIEIINFIYHNVSLYVYDNNFNIEFYQQEIVNNYPSYIDINLQLNNYYFEKYGKIKADGHCAFNCMNKISYNKHNGYIEVRQTLINFYKNLLNDSNFRQMNIWMFEICNVELLLNHITRVSCFDKIVNIENWGEEIDFCVYGYIHKIRFLILIDTVELQSFNMCWRHYDSVANNINIWPLVIIHYNGSHYETIKKIYCRNNMDSNEIVSDKNDSHNNTDVSKFDFSAFCEKEEDNIFNKMF</sequence>
<evidence type="ECO:0000313" key="2">
    <source>
        <dbReference type="EMBL" id="CEF61340.1"/>
    </source>
</evidence>
<reference evidence="2" key="2">
    <citation type="submission" date="2014-09" db="EMBL/GenBank/DDBJ databases">
        <authorList>
            <person name="Aslett A.Martin."/>
        </authorList>
    </citation>
    <scope>NUCLEOTIDE SEQUENCE</scope>
    <source>
        <strain evidence="2">ED321 Heterogonic</strain>
    </source>
</reference>
<dbReference type="CDD" id="cd22744">
    <property type="entry name" value="OTU"/>
    <property type="match status" value="1"/>
</dbReference>